<dbReference type="InterPro" id="IPR044846">
    <property type="entry name" value="GH10"/>
</dbReference>
<sequence length="564" mass="63986">MKLQKYILSFILPVLFAACVSSPLIRDYGHEIETDLAALSRVYKNSFPLGAAAEPFQLEGAEGALLAYHFNSLTAENAMKFRTIHPEEDTYNFEPADQLAAFAKENHMKMRGHTFVWHHPDEIASWVFADGSGRSRSRDEVLAILKDHMSALIDRYGDIVYAWDVVNEAVDTSQPDNMRRTPWYNSIGPDYVDQAFLLARELAPNAGLFLNDYETFEPAKRDALFSLVKGMKERGIPVDGVGLQLHLTLSHPPLEEIEKTIDLFRTLDVEIHITELDMSLYSREFQTMEEPDGDSLIRQAHRYKDLFDIFVKNDDIITSVTFWGFNDGHTYRTGEPYNRPDWPLPFDDAMKAKLAYHGIIRSDDLPDDVVLEEPRQNKTYQAPKGTPLIDGEIDPVWEAAPVVLTDTQVMNAPGAVAAVRMLWDEEHLYVLAEVADSTVSDNADQAYMNDSFEFFIDELNDKTVALGKDDSQIRIGHNNDMSFGGQGWKDKIKSATRITDDGYLVELMYILQKVKGEPGLKMGMDFQVNDNFGNAEREGISKWNDPTNESWHNTTGWGTLELYN</sequence>
<name>A0A841RBJ3_9SPIO</name>
<dbReference type="Pfam" id="PF00331">
    <property type="entry name" value="Glyco_hydro_10"/>
    <property type="match status" value="1"/>
</dbReference>
<dbReference type="SUPFAM" id="SSF51445">
    <property type="entry name" value="(Trans)glycosidases"/>
    <property type="match status" value="1"/>
</dbReference>
<dbReference type="InterPro" id="IPR001000">
    <property type="entry name" value="GH10_dom"/>
</dbReference>
<keyword evidence="2 5" id="KW-0119">Carbohydrate metabolism</keyword>
<dbReference type="EC" id="3.2.1.8" evidence="5"/>
<dbReference type="PANTHER" id="PTHR31490">
    <property type="entry name" value="GLYCOSYL HYDROLASE"/>
    <property type="match status" value="1"/>
</dbReference>
<dbReference type="Gene3D" id="3.20.20.80">
    <property type="entry name" value="Glycosidases"/>
    <property type="match status" value="1"/>
</dbReference>
<organism evidence="7 8">
    <name type="scientific">Spirochaeta isovalerica</name>
    <dbReference type="NCBI Taxonomy" id="150"/>
    <lineage>
        <taxon>Bacteria</taxon>
        <taxon>Pseudomonadati</taxon>
        <taxon>Spirochaetota</taxon>
        <taxon>Spirochaetia</taxon>
        <taxon>Spirochaetales</taxon>
        <taxon>Spirochaetaceae</taxon>
        <taxon>Spirochaeta</taxon>
    </lineage>
</organism>
<dbReference type="AlphaFoldDB" id="A0A841RBJ3"/>
<keyword evidence="4 5" id="KW-0624">Polysaccharide degradation</keyword>
<accession>A0A841RBJ3</accession>
<dbReference type="InterPro" id="IPR010502">
    <property type="entry name" value="Carb-bd_dom_fam9"/>
</dbReference>
<keyword evidence="1 5" id="KW-0378">Hydrolase</keyword>
<dbReference type="InterPro" id="IPR017853">
    <property type="entry name" value="GH"/>
</dbReference>
<evidence type="ECO:0000313" key="7">
    <source>
        <dbReference type="EMBL" id="MBB6480048.1"/>
    </source>
</evidence>
<evidence type="ECO:0000313" key="8">
    <source>
        <dbReference type="Proteomes" id="UP000587760"/>
    </source>
</evidence>
<feature type="domain" description="GH10" evidence="6">
    <location>
        <begin position="33"/>
        <end position="362"/>
    </location>
</feature>
<keyword evidence="7" id="KW-0858">Xylan degradation</keyword>
<keyword evidence="3 5" id="KW-0326">Glycosidase</keyword>
<dbReference type="PROSITE" id="PS51257">
    <property type="entry name" value="PROKAR_LIPOPROTEIN"/>
    <property type="match status" value="1"/>
</dbReference>
<dbReference type="EMBL" id="JACHGJ010000002">
    <property type="protein sequence ID" value="MBB6480048.1"/>
    <property type="molecule type" value="Genomic_DNA"/>
</dbReference>
<dbReference type="Gene3D" id="2.60.40.1190">
    <property type="match status" value="1"/>
</dbReference>
<evidence type="ECO:0000259" key="6">
    <source>
        <dbReference type="PROSITE" id="PS51760"/>
    </source>
</evidence>
<evidence type="ECO:0000256" key="3">
    <source>
        <dbReference type="ARBA" id="ARBA00023295"/>
    </source>
</evidence>
<dbReference type="GO" id="GO:0031176">
    <property type="term" value="F:endo-1,4-beta-xylanase activity"/>
    <property type="evidence" value="ECO:0007669"/>
    <property type="project" value="UniProtKB-EC"/>
</dbReference>
<dbReference type="SMART" id="SM00633">
    <property type="entry name" value="Glyco_10"/>
    <property type="match status" value="1"/>
</dbReference>
<comment type="catalytic activity">
    <reaction evidence="5">
        <text>Endohydrolysis of (1-&gt;4)-beta-D-xylosidic linkages in xylans.</text>
        <dbReference type="EC" id="3.2.1.8"/>
    </reaction>
</comment>
<dbReference type="GO" id="GO:0045493">
    <property type="term" value="P:xylan catabolic process"/>
    <property type="evidence" value="ECO:0007669"/>
    <property type="project" value="UniProtKB-KW"/>
</dbReference>
<dbReference type="Pfam" id="PF06452">
    <property type="entry name" value="CBM9_1"/>
    <property type="match status" value="1"/>
</dbReference>
<dbReference type="GO" id="GO:0030246">
    <property type="term" value="F:carbohydrate binding"/>
    <property type="evidence" value="ECO:0007669"/>
    <property type="project" value="InterPro"/>
</dbReference>
<reference evidence="7 8" key="1">
    <citation type="submission" date="2020-08" db="EMBL/GenBank/DDBJ databases">
        <title>Genomic Encyclopedia of Type Strains, Phase IV (KMG-IV): sequencing the most valuable type-strain genomes for metagenomic binning, comparative biology and taxonomic classification.</title>
        <authorList>
            <person name="Goeker M."/>
        </authorList>
    </citation>
    <scope>NUCLEOTIDE SEQUENCE [LARGE SCALE GENOMIC DNA]</scope>
    <source>
        <strain evidence="7 8">DSM 2461</strain>
    </source>
</reference>
<evidence type="ECO:0000256" key="4">
    <source>
        <dbReference type="ARBA" id="ARBA00023326"/>
    </source>
</evidence>
<protein>
    <recommendedName>
        <fullName evidence="5">Beta-xylanase</fullName>
        <ecNumber evidence="5">3.2.1.8</ecNumber>
    </recommendedName>
</protein>
<comment type="similarity">
    <text evidence="5">Belongs to the glycosyl hydrolase 10 (cellulase F) family.</text>
</comment>
<proteinExistence type="inferred from homology"/>
<dbReference type="SUPFAM" id="SSF49344">
    <property type="entry name" value="CBD9-like"/>
    <property type="match status" value="1"/>
</dbReference>
<dbReference type="Proteomes" id="UP000587760">
    <property type="component" value="Unassembled WGS sequence"/>
</dbReference>
<dbReference type="PROSITE" id="PS51760">
    <property type="entry name" value="GH10_2"/>
    <property type="match status" value="1"/>
</dbReference>
<dbReference type="PRINTS" id="PR00134">
    <property type="entry name" value="GLHYDRLASE10"/>
</dbReference>
<keyword evidence="8" id="KW-1185">Reference proteome</keyword>
<dbReference type="PANTHER" id="PTHR31490:SF90">
    <property type="entry name" value="ENDO-1,4-BETA-XYLANASE A"/>
    <property type="match status" value="1"/>
</dbReference>
<gene>
    <name evidence="7" type="ORF">HNR50_001706</name>
</gene>
<evidence type="ECO:0000256" key="5">
    <source>
        <dbReference type="RuleBase" id="RU361174"/>
    </source>
</evidence>
<evidence type="ECO:0000256" key="2">
    <source>
        <dbReference type="ARBA" id="ARBA00023277"/>
    </source>
</evidence>
<evidence type="ECO:0000256" key="1">
    <source>
        <dbReference type="ARBA" id="ARBA00022801"/>
    </source>
</evidence>
<dbReference type="RefSeq" id="WP_184745833.1">
    <property type="nucleotide sequence ID" value="NZ_JACHGJ010000002.1"/>
</dbReference>
<comment type="caution">
    <text evidence="7">The sequence shown here is derived from an EMBL/GenBank/DDBJ whole genome shotgun (WGS) entry which is preliminary data.</text>
</comment>